<protein>
    <submittedName>
        <fullName evidence="1">Uncharacterized protein</fullName>
    </submittedName>
</protein>
<keyword evidence="2" id="KW-1185">Reference proteome</keyword>
<reference evidence="1 2" key="1">
    <citation type="submission" date="2023-07" db="EMBL/GenBank/DDBJ databases">
        <title>Functional and genomic diversity of the sorghum phyllosphere microbiome.</title>
        <authorList>
            <person name="Shade A."/>
        </authorList>
    </citation>
    <scope>NUCLEOTIDE SEQUENCE [LARGE SCALE GENOMIC DNA]</scope>
    <source>
        <strain evidence="1 2">SORGH_AS_1207</strain>
    </source>
</reference>
<evidence type="ECO:0000313" key="1">
    <source>
        <dbReference type="EMBL" id="MDQ1122159.1"/>
    </source>
</evidence>
<name>A0ABU0TR72_MICTR</name>
<evidence type="ECO:0000313" key="2">
    <source>
        <dbReference type="Proteomes" id="UP001226691"/>
    </source>
</evidence>
<accession>A0ABU0TR72</accession>
<proteinExistence type="predicted"/>
<sequence>MTNLERKPMSQNLNDVVGWIKDIFYRLRKLESGSFLENASISDGRLRLIRAILLLEGGALLKGEGTFDWTGPGSIAGDWEVLGGGVIRVGGVLISPIGGGRIMIGQGPVGIILDGGAGTLTMGNVRLEGNKIIVGVGANQIVIDGATGVAHIGTSMTLDPSTDGGAALFSNGSKLYSNPSAIGLRNGTSAVTVGDALATLLAGSKAVQVSPDAVSMLGIREVDSLDGIKLLGLTNTNEVVKISAEAAGLTA</sequence>
<comment type="caution">
    <text evidence="1">The sequence shown here is derived from an EMBL/GenBank/DDBJ whole genome shotgun (WGS) entry which is preliminary data.</text>
</comment>
<dbReference type="Proteomes" id="UP001226691">
    <property type="component" value="Unassembled WGS sequence"/>
</dbReference>
<dbReference type="RefSeq" id="WP_307480272.1">
    <property type="nucleotide sequence ID" value="NZ_JAUTBF010000001.1"/>
</dbReference>
<organism evidence="1 2">
    <name type="scientific">Microbacterium trichothecenolyticum</name>
    <name type="common">Aureobacterium trichothecenolyticum</name>
    <dbReference type="NCBI Taxonomy" id="69370"/>
    <lineage>
        <taxon>Bacteria</taxon>
        <taxon>Bacillati</taxon>
        <taxon>Actinomycetota</taxon>
        <taxon>Actinomycetes</taxon>
        <taxon>Micrococcales</taxon>
        <taxon>Microbacteriaceae</taxon>
        <taxon>Microbacterium</taxon>
    </lineage>
</organism>
<dbReference type="EMBL" id="JAUTBF010000001">
    <property type="protein sequence ID" value="MDQ1122159.1"/>
    <property type="molecule type" value="Genomic_DNA"/>
</dbReference>
<gene>
    <name evidence="1" type="ORF">QE412_000732</name>
</gene>